<reference evidence="12 13" key="1">
    <citation type="journal article" date="2017" name="Nat. Ecol. Evol.">
        <title>Scallop genome provides insights into evolution of bilaterian karyotype and development.</title>
        <authorList>
            <person name="Wang S."/>
            <person name="Zhang J."/>
            <person name="Jiao W."/>
            <person name="Li J."/>
            <person name="Xun X."/>
            <person name="Sun Y."/>
            <person name="Guo X."/>
            <person name="Huan P."/>
            <person name="Dong B."/>
            <person name="Zhang L."/>
            <person name="Hu X."/>
            <person name="Sun X."/>
            <person name="Wang J."/>
            <person name="Zhao C."/>
            <person name="Wang Y."/>
            <person name="Wang D."/>
            <person name="Huang X."/>
            <person name="Wang R."/>
            <person name="Lv J."/>
            <person name="Li Y."/>
            <person name="Zhang Z."/>
            <person name="Liu B."/>
            <person name="Lu W."/>
            <person name="Hui Y."/>
            <person name="Liang J."/>
            <person name="Zhou Z."/>
            <person name="Hou R."/>
            <person name="Li X."/>
            <person name="Liu Y."/>
            <person name="Li H."/>
            <person name="Ning X."/>
            <person name="Lin Y."/>
            <person name="Zhao L."/>
            <person name="Xing Q."/>
            <person name="Dou J."/>
            <person name="Li Y."/>
            <person name="Mao J."/>
            <person name="Guo H."/>
            <person name="Dou H."/>
            <person name="Li T."/>
            <person name="Mu C."/>
            <person name="Jiang W."/>
            <person name="Fu Q."/>
            <person name="Fu X."/>
            <person name="Miao Y."/>
            <person name="Liu J."/>
            <person name="Yu Q."/>
            <person name="Li R."/>
            <person name="Liao H."/>
            <person name="Li X."/>
            <person name="Kong Y."/>
            <person name="Jiang Z."/>
            <person name="Chourrout D."/>
            <person name="Li R."/>
            <person name="Bao Z."/>
        </authorList>
    </citation>
    <scope>NUCLEOTIDE SEQUENCE [LARGE SCALE GENOMIC DNA]</scope>
    <source>
        <strain evidence="12 13">PY_sf001</strain>
    </source>
</reference>
<feature type="coiled-coil region" evidence="10">
    <location>
        <begin position="18"/>
        <end position="52"/>
    </location>
</feature>
<organism evidence="12 13">
    <name type="scientific">Mizuhopecten yessoensis</name>
    <name type="common">Japanese scallop</name>
    <name type="synonym">Patinopecten yessoensis</name>
    <dbReference type="NCBI Taxonomy" id="6573"/>
    <lineage>
        <taxon>Eukaryota</taxon>
        <taxon>Metazoa</taxon>
        <taxon>Spiralia</taxon>
        <taxon>Lophotrochozoa</taxon>
        <taxon>Mollusca</taxon>
        <taxon>Bivalvia</taxon>
        <taxon>Autobranchia</taxon>
        <taxon>Pteriomorphia</taxon>
        <taxon>Pectinida</taxon>
        <taxon>Pectinoidea</taxon>
        <taxon>Pectinidae</taxon>
        <taxon>Mizuhopecten</taxon>
    </lineage>
</organism>
<dbReference type="STRING" id="6573.A0A210PEH1"/>
<dbReference type="GO" id="GO:0005819">
    <property type="term" value="C:spindle"/>
    <property type="evidence" value="ECO:0007669"/>
    <property type="project" value="UniProtKB-SubCell"/>
</dbReference>
<keyword evidence="7 10" id="KW-0175">Coiled coil</keyword>
<evidence type="ECO:0000313" key="13">
    <source>
        <dbReference type="Proteomes" id="UP000242188"/>
    </source>
</evidence>
<dbReference type="PANTHER" id="PTHR31570:SF1">
    <property type="entry name" value="HAUS AUGMIN-LIKE COMPLEX SUBUNIT 1"/>
    <property type="match status" value="1"/>
</dbReference>
<keyword evidence="6" id="KW-0498">Mitosis</keyword>
<dbReference type="OrthoDB" id="5372507at2759"/>
<dbReference type="PANTHER" id="PTHR31570">
    <property type="entry name" value="HAUS AUGMIN-LIKE COMPLEX SUBUNIT 1"/>
    <property type="match status" value="1"/>
</dbReference>
<feature type="signal peptide" evidence="11">
    <location>
        <begin position="1"/>
        <end position="17"/>
    </location>
</feature>
<gene>
    <name evidence="12" type="ORF">KP79_PYT15671</name>
</gene>
<evidence type="ECO:0000313" key="12">
    <source>
        <dbReference type="EMBL" id="OWF34867.1"/>
    </source>
</evidence>
<evidence type="ECO:0000256" key="1">
    <source>
        <dbReference type="ARBA" id="ARBA00004186"/>
    </source>
</evidence>
<evidence type="ECO:0000256" key="7">
    <source>
        <dbReference type="ARBA" id="ARBA00023054"/>
    </source>
</evidence>
<keyword evidence="9" id="KW-0131">Cell cycle</keyword>
<evidence type="ECO:0000256" key="2">
    <source>
        <dbReference type="ARBA" id="ARBA00005479"/>
    </source>
</evidence>
<comment type="similarity">
    <text evidence="2">Belongs to the HAUS1 family.</text>
</comment>
<name>A0A210PEH1_MIZYE</name>
<dbReference type="GO" id="GO:0070652">
    <property type="term" value="C:HAUS complex"/>
    <property type="evidence" value="ECO:0007669"/>
    <property type="project" value="InterPro"/>
</dbReference>
<keyword evidence="13" id="KW-1185">Reference proteome</keyword>
<dbReference type="GO" id="GO:0051301">
    <property type="term" value="P:cell division"/>
    <property type="evidence" value="ECO:0007669"/>
    <property type="project" value="UniProtKB-KW"/>
</dbReference>
<evidence type="ECO:0000256" key="9">
    <source>
        <dbReference type="ARBA" id="ARBA00023306"/>
    </source>
</evidence>
<evidence type="ECO:0000256" key="5">
    <source>
        <dbReference type="ARBA" id="ARBA00022701"/>
    </source>
</evidence>
<sequence length="177" mass="20826">MWLYCRYVICCFSYMLALQALQDELFKTEESYRQEQTTLQQLRDKSKNALLKYNTIKRSLSVLQEQAKSRHPEMEGKAKETVFSRSKAKEYKEKISQLQKMLSSTGVDSSVYHRELVHKSEELQKLKDQMAPLKGKLQTYHSLPPDISLTKVKLEEMKREVDMLESEVCKNIDLMHI</sequence>
<evidence type="ECO:0000256" key="6">
    <source>
        <dbReference type="ARBA" id="ARBA00022776"/>
    </source>
</evidence>
<dbReference type="EMBL" id="NEDP02076748">
    <property type="protein sequence ID" value="OWF34867.1"/>
    <property type="molecule type" value="Genomic_DNA"/>
</dbReference>
<feature type="chain" id="PRO_5012012996" evidence="11">
    <location>
        <begin position="18"/>
        <end position="177"/>
    </location>
</feature>
<dbReference type="GO" id="GO:0005829">
    <property type="term" value="C:cytosol"/>
    <property type="evidence" value="ECO:0007669"/>
    <property type="project" value="TreeGrafter"/>
</dbReference>
<evidence type="ECO:0000256" key="8">
    <source>
        <dbReference type="ARBA" id="ARBA00023212"/>
    </source>
</evidence>
<evidence type="ECO:0000256" key="3">
    <source>
        <dbReference type="ARBA" id="ARBA00022490"/>
    </source>
</evidence>
<dbReference type="GO" id="GO:0005874">
    <property type="term" value="C:microtubule"/>
    <property type="evidence" value="ECO:0007669"/>
    <property type="project" value="UniProtKB-KW"/>
</dbReference>
<proteinExistence type="inferred from homology"/>
<dbReference type="AlphaFoldDB" id="A0A210PEH1"/>
<dbReference type="InterPro" id="IPR026243">
    <property type="entry name" value="HAUS1"/>
</dbReference>
<dbReference type="Proteomes" id="UP000242188">
    <property type="component" value="Unassembled WGS sequence"/>
</dbReference>
<keyword evidence="11" id="KW-0732">Signal</keyword>
<evidence type="ECO:0000256" key="10">
    <source>
        <dbReference type="SAM" id="Coils"/>
    </source>
</evidence>
<evidence type="ECO:0000256" key="4">
    <source>
        <dbReference type="ARBA" id="ARBA00022618"/>
    </source>
</evidence>
<dbReference type="Pfam" id="PF25762">
    <property type="entry name" value="HAUS1"/>
    <property type="match status" value="1"/>
</dbReference>
<accession>A0A210PEH1</accession>
<dbReference type="GO" id="GO:0007098">
    <property type="term" value="P:centrosome cycle"/>
    <property type="evidence" value="ECO:0007669"/>
    <property type="project" value="TreeGrafter"/>
</dbReference>
<keyword evidence="4" id="KW-0132">Cell division</keyword>
<evidence type="ECO:0000256" key="11">
    <source>
        <dbReference type="SAM" id="SignalP"/>
    </source>
</evidence>
<comment type="subcellular location">
    <subcellularLocation>
        <location evidence="1">Cytoplasm</location>
        <location evidence="1">Cytoskeleton</location>
        <location evidence="1">Spindle</location>
    </subcellularLocation>
</comment>
<keyword evidence="5" id="KW-0493">Microtubule</keyword>
<dbReference type="GO" id="GO:0051225">
    <property type="term" value="P:spindle assembly"/>
    <property type="evidence" value="ECO:0007669"/>
    <property type="project" value="InterPro"/>
</dbReference>
<protein>
    <submittedName>
        <fullName evidence="12">HAUS augmin-like complex subunit 1</fullName>
    </submittedName>
</protein>
<keyword evidence="8" id="KW-0206">Cytoskeleton</keyword>
<keyword evidence="3" id="KW-0963">Cytoplasm</keyword>
<comment type="caution">
    <text evidence="12">The sequence shown here is derived from an EMBL/GenBank/DDBJ whole genome shotgun (WGS) entry which is preliminary data.</text>
</comment>